<organism evidence="2 3">
    <name type="scientific">Anopheles quadriannulatus</name>
    <name type="common">Mosquito</name>
    <dbReference type="NCBI Taxonomy" id="34691"/>
    <lineage>
        <taxon>Eukaryota</taxon>
        <taxon>Metazoa</taxon>
        <taxon>Ecdysozoa</taxon>
        <taxon>Arthropoda</taxon>
        <taxon>Hexapoda</taxon>
        <taxon>Insecta</taxon>
        <taxon>Pterygota</taxon>
        <taxon>Neoptera</taxon>
        <taxon>Endopterygota</taxon>
        <taxon>Diptera</taxon>
        <taxon>Nematocera</taxon>
        <taxon>Culicoidea</taxon>
        <taxon>Culicidae</taxon>
        <taxon>Anophelinae</taxon>
        <taxon>Anopheles</taxon>
    </lineage>
</organism>
<protein>
    <submittedName>
        <fullName evidence="2">Uncharacterized protein</fullName>
    </submittedName>
</protein>
<proteinExistence type="predicted"/>
<sequence>SRPRSLLFHRALGAVRSGCCFCGVSSRLGALARKTVLAFPLVCVPRATRTERHALRKGKESKHRKGSRNPYAAPVEAQQRSKSEILNNIREKVFVASFLCECVRACVKAPWFRL</sequence>
<dbReference type="AlphaFoldDB" id="A0A182XS68"/>
<reference evidence="2" key="1">
    <citation type="submission" date="2020-05" db="UniProtKB">
        <authorList>
            <consortium name="EnsemblMetazoa"/>
        </authorList>
    </citation>
    <scope>IDENTIFICATION</scope>
    <source>
        <strain evidence="2">SANGQUA</strain>
    </source>
</reference>
<evidence type="ECO:0000313" key="2">
    <source>
        <dbReference type="EnsemblMetazoa" id="AQUA014682-PA"/>
    </source>
</evidence>
<evidence type="ECO:0000313" key="3">
    <source>
        <dbReference type="Proteomes" id="UP000076407"/>
    </source>
</evidence>
<accession>A0A182XS68</accession>
<feature type="compositionally biased region" description="Basic residues" evidence="1">
    <location>
        <begin position="54"/>
        <end position="67"/>
    </location>
</feature>
<dbReference type="Proteomes" id="UP000076407">
    <property type="component" value="Unassembled WGS sequence"/>
</dbReference>
<feature type="region of interest" description="Disordered" evidence="1">
    <location>
        <begin position="53"/>
        <end position="76"/>
    </location>
</feature>
<dbReference type="VEuPathDB" id="VectorBase:AQUA014682"/>
<dbReference type="EnsemblMetazoa" id="AQUA014682-RA">
    <property type="protein sequence ID" value="AQUA014682-PA"/>
    <property type="gene ID" value="AQUA014682"/>
</dbReference>
<name>A0A182XS68_ANOQN</name>
<keyword evidence="3" id="KW-1185">Reference proteome</keyword>
<evidence type="ECO:0000256" key="1">
    <source>
        <dbReference type="SAM" id="MobiDB-lite"/>
    </source>
</evidence>